<dbReference type="EMBL" id="FQZG01000051">
    <property type="protein sequence ID" value="SHJ47380.1"/>
    <property type="molecule type" value="Genomic_DNA"/>
</dbReference>
<gene>
    <name evidence="4" type="ORF">SAMN02745244_02591</name>
</gene>
<evidence type="ECO:0008006" key="6">
    <source>
        <dbReference type="Google" id="ProtNLM"/>
    </source>
</evidence>
<keyword evidence="5" id="KW-1185">Reference proteome</keyword>
<dbReference type="InterPro" id="IPR058747">
    <property type="entry name" value="PglY_C"/>
</dbReference>
<evidence type="ECO:0000256" key="1">
    <source>
        <dbReference type="SAM" id="MobiDB-lite"/>
    </source>
</evidence>
<dbReference type="Pfam" id="PF26382">
    <property type="entry name" value="BREX_PglY_6th"/>
    <property type="match status" value="1"/>
</dbReference>
<dbReference type="AlphaFoldDB" id="A0A1M6JL25"/>
<dbReference type="STRING" id="1123357.SAMN02745244_02591"/>
<organism evidence="4 5">
    <name type="scientific">Tessaracoccus bendigoensis DSM 12906</name>
    <dbReference type="NCBI Taxonomy" id="1123357"/>
    <lineage>
        <taxon>Bacteria</taxon>
        <taxon>Bacillati</taxon>
        <taxon>Actinomycetota</taxon>
        <taxon>Actinomycetes</taxon>
        <taxon>Propionibacteriales</taxon>
        <taxon>Propionibacteriaceae</taxon>
        <taxon>Tessaracoccus</taxon>
    </lineage>
</organism>
<accession>A0A1M6JL25</accession>
<evidence type="ECO:0000259" key="3">
    <source>
        <dbReference type="Pfam" id="PF26382"/>
    </source>
</evidence>
<reference evidence="4 5" key="1">
    <citation type="submission" date="2016-11" db="EMBL/GenBank/DDBJ databases">
        <authorList>
            <person name="Jaros S."/>
            <person name="Januszkiewicz K."/>
            <person name="Wedrychowicz H."/>
        </authorList>
    </citation>
    <scope>NUCLEOTIDE SEQUENCE [LARGE SCALE GENOMIC DNA]</scope>
    <source>
        <strain evidence="4 5">DSM 12906</strain>
    </source>
</reference>
<dbReference type="Proteomes" id="UP000184512">
    <property type="component" value="Unassembled WGS sequence"/>
</dbReference>
<dbReference type="RefSeq" id="WP_073188979.1">
    <property type="nucleotide sequence ID" value="NZ_FQZG01000051.1"/>
</dbReference>
<evidence type="ECO:0000259" key="2">
    <source>
        <dbReference type="Pfam" id="PF26381"/>
    </source>
</evidence>
<evidence type="ECO:0000313" key="5">
    <source>
        <dbReference type="Proteomes" id="UP000184512"/>
    </source>
</evidence>
<feature type="domain" description="ATPase PglY C-terminal" evidence="3">
    <location>
        <begin position="1006"/>
        <end position="1178"/>
    </location>
</feature>
<protein>
    <recommendedName>
        <fullName evidence="6">Phage resistance protein</fullName>
    </recommendedName>
</protein>
<dbReference type="OrthoDB" id="3201900at2"/>
<sequence>MTMLLRDVIDIPERAGAEDYVLRLTDSVGDDHIARTLDEYVVTPALADSFDKALGLVADAVVNNTSRGAFLMGSFGSGKSHFMAVLHALLRQVPQARALPDLGPVIAANDPVLQPRKILPLAFHFLAAESMEQALFTGYLEQIRELHPGCVLPALHQSDTLLVDADNMRDRLGDDAFFAGLNPASGTDVWDDFLGADAWNADSYAAARAAAPGSSERQELVTALVEAYFKSYIQQATWVSLDAGLSAISRHAKALGYDAVVLFLDEVVLWLAFAVRDTSWFARESQKLSKLVEGGQGSRPIPLVSFVARQLDLRRWFADAGASGAQQEALDQAFRHQEGRFSQIRLGDDNLAFVANRRLLRPRDEGAARVLDSAFAQLERRPAVWDVLLDGVNTDESHRGADEAAFRLTYPFSPALVSTLRSLASVMQRERTALKVMQQMLVDRREVLTVDDVIPVGDAFDYIVTGQAGQALDAQIAALFSAAEKLYFEKLRPILLNTYGLTEAGLAAGGAVPDGFRADERLAKTLLLSAVAPHVPALKGLTAGRLASLNHGSIVSMLPGGEVTSVAAKVRTWAKSVPEIRLGDDSRDPLIRVVLSDVEYETVVDRACGEDNEGRRRELIKQLVIDGLGIELDAPDAFGAQRHRMTWRGSGREVDVVFGNVRDAGWLTDDHFRNRPESWRVVIDVPFDDQGHSSAEDVDRVDRLLASNFTARTLVWLPRFFSAERMRDVRRLVILNWLLDGSGERFAGYSDHLSESDRGIARAILESQRTSLRHELGRAIDVAYDAAAPTRSDDVVTDAQHDRVLTSLERSFTPQPPVSATLGGAFRTLLAQAWEAVYPGHPHFEPADKEVTRRELAAVMSHVNRALASPDGRVELEGDIAAARRIANPLGVGWAAETHFLMGDDRFSQWGPAFERALGARDAGPSAPVKVAEARGWIEALTPKKGLKSDVADLVILAWGALRRRAWFLRDAAIPAPAPGALTAEMELREQPMPTVEEWGAATGLAGALFGTTADAYLTPPGVAAFAEAVKQAAASRTQQAYKLVTALERTNGRLGWEGREATGRLTTARATAELCDRLRQLGGVDLIRALASAQVPNRTVAARSLAKADQVADALDRFEWDRLEPLREASQGEGPAADQASFIVARLEAALVADEFDTPIASELSHAERESYEWMRGQVAPQPKPEPRRSAQATPSATGRRRLGPGDSLDTVLDEVRRFRSQNPGVVVVEWRVE</sequence>
<evidence type="ECO:0000313" key="4">
    <source>
        <dbReference type="EMBL" id="SHJ47380.1"/>
    </source>
</evidence>
<feature type="region of interest" description="Disordered" evidence="1">
    <location>
        <begin position="1173"/>
        <end position="1209"/>
    </location>
</feature>
<dbReference type="Pfam" id="PF26381">
    <property type="entry name" value="BREX_PglY_5th"/>
    <property type="match status" value="1"/>
</dbReference>
<dbReference type="InterPro" id="IPR058748">
    <property type="entry name" value="PglY_5th"/>
</dbReference>
<feature type="domain" description="ATPase PglY 5th" evidence="2">
    <location>
        <begin position="854"/>
        <end position="959"/>
    </location>
</feature>
<proteinExistence type="predicted"/>
<name>A0A1M6JL25_9ACTN</name>